<comment type="caution">
    <text evidence="2">The sequence shown here is derived from an EMBL/GenBank/DDBJ whole genome shotgun (WGS) entry which is preliminary data.</text>
</comment>
<organism evidence="2 3">
    <name type="scientific">Faecalibacter macacae</name>
    <dbReference type="NCBI Taxonomy" id="1859289"/>
    <lineage>
        <taxon>Bacteria</taxon>
        <taxon>Pseudomonadati</taxon>
        <taxon>Bacteroidota</taxon>
        <taxon>Flavobacteriia</taxon>
        <taxon>Flavobacteriales</taxon>
        <taxon>Weeksellaceae</taxon>
        <taxon>Faecalibacter</taxon>
    </lineage>
</organism>
<reference evidence="2 3" key="1">
    <citation type="submission" date="2018-10" db="EMBL/GenBank/DDBJ databases">
        <authorList>
            <person name="Chen X."/>
        </authorList>
    </citation>
    <scope>NUCLEOTIDE SEQUENCE [LARGE SCALE GENOMIC DNA]</scope>
    <source>
        <strain evidence="2 3">YIM 102668</strain>
    </source>
</reference>
<dbReference type="Proteomes" id="UP000275348">
    <property type="component" value="Unassembled WGS sequence"/>
</dbReference>
<feature type="signal peptide" evidence="1">
    <location>
        <begin position="1"/>
        <end position="23"/>
    </location>
</feature>
<dbReference type="AlphaFoldDB" id="A0A3L9MFF3"/>
<evidence type="ECO:0000256" key="1">
    <source>
        <dbReference type="SAM" id="SignalP"/>
    </source>
</evidence>
<name>A0A3L9MFF3_9FLAO</name>
<feature type="chain" id="PRO_5017939272" evidence="1">
    <location>
        <begin position="24"/>
        <end position="288"/>
    </location>
</feature>
<evidence type="ECO:0000313" key="2">
    <source>
        <dbReference type="EMBL" id="RLZ11633.1"/>
    </source>
</evidence>
<gene>
    <name evidence="2" type="ORF">EAH69_04220</name>
</gene>
<sequence>MKFNLNMKKLLSLLILCSSFTFGQYVKDAVFKLKKDGKIIKAKDVIFQKDGYDYNEFNDPFVNLYLLKSDADISFDSVNYSTSVPELKQTFFKNSFPEGVYETIDDFNKKQPTSTERIEAKEDGEGVYNNPKDLMLFKYIDKKQLVKTPFAVVYNGDVYFNLKSINKLESKDMKVTIPVIMNRFIRIRYEDDNYFYSEFYPKKREAGSNVLMYGGGALGALIATNAMSKTKPGKSIPFILLKGEDKFYQLDNCLNFNEFLGGKINSKIECNGKNELNPKTIRNILIKE</sequence>
<protein>
    <submittedName>
        <fullName evidence="2">Uncharacterized protein</fullName>
    </submittedName>
</protein>
<keyword evidence="1" id="KW-0732">Signal</keyword>
<evidence type="ECO:0000313" key="3">
    <source>
        <dbReference type="Proteomes" id="UP000275348"/>
    </source>
</evidence>
<proteinExistence type="predicted"/>
<dbReference type="EMBL" id="RDOJ01000004">
    <property type="protein sequence ID" value="RLZ11633.1"/>
    <property type="molecule type" value="Genomic_DNA"/>
</dbReference>
<keyword evidence="3" id="KW-1185">Reference proteome</keyword>
<accession>A0A3L9MFF3</accession>